<keyword evidence="1" id="KW-0472">Membrane</keyword>
<dbReference type="AlphaFoldDB" id="N2BFP2"/>
<dbReference type="PATRIC" id="fig|1235802.3.peg.140"/>
<protein>
    <submittedName>
        <fullName evidence="2">Uncharacterized protein</fullName>
    </submittedName>
</protein>
<accession>N2BFP2</accession>
<feature type="transmembrane region" description="Helical" evidence="1">
    <location>
        <begin position="12"/>
        <end position="29"/>
    </location>
</feature>
<evidence type="ECO:0000313" key="3">
    <source>
        <dbReference type="Proteomes" id="UP000012589"/>
    </source>
</evidence>
<dbReference type="Proteomes" id="UP000012589">
    <property type="component" value="Unassembled WGS sequence"/>
</dbReference>
<evidence type="ECO:0000256" key="1">
    <source>
        <dbReference type="SAM" id="Phobius"/>
    </source>
</evidence>
<keyword evidence="1" id="KW-1133">Transmembrane helix</keyword>
<organism evidence="2 3">
    <name type="scientific">Eubacterium plexicaudatum ASF492</name>
    <dbReference type="NCBI Taxonomy" id="1235802"/>
    <lineage>
        <taxon>Bacteria</taxon>
        <taxon>Bacillati</taxon>
        <taxon>Bacillota</taxon>
        <taxon>Clostridia</taxon>
        <taxon>Eubacteriales</taxon>
        <taxon>Eubacteriaceae</taxon>
        <taxon>Eubacterium</taxon>
    </lineage>
</organism>
<evidence type="ECO:0000313" key="2">
    <source>
        <dbReference type="EMBL" id="EMZ38966.1"/>
    </source>
</evidence>
<reference evidence="2 3" key="1">
    <citation type="journal article" date="2014" name="Genome Announc.">
        <title>Draft genome sequences of the altered schaedler flora, a defined bacterial community from gnotobiotic mice.</title>
        <authorList>
            <person name="Wannemuehler M.J."/>
            <person name="Overstreet A.M."/>
            <person name="Ward D.V."/>
            <person name="Phillips G.J."/>
        </authorList>
    </citation>
    <scope>NUCLEOTIDE SEQUENCE [LARGE SCALE GENOMIC DNA]</scope>
    <source>
        <strain evidence="2 3">ASF492</strain>
    </source>
</reference>
<dbReference type="HOGENOM" id="CLU_2953587_0_0_9"/>
<name>N2BFP2_9FIRM</name>
<keyword evidence="1" id="KW-0812">Transmembrane</keyword>
<proteinExistence type="predicted"/>
<comment type="caution">
    <text evidence="2">The sequence shown here is derived from an EMBL/GenBank/DDBJ whole genome shotgun (WGS) entry which is preliminary data.</text>
</comment>
<gene>
    <name evidence="2" type="ORF">C823_00129</name>
</gene>
<keyword evidence="3" id="KW-1185">Reference proteome</keyword>
<dbReference type="EMBL" id="AQFT01000005">
    <property type="protein sequence ID" value="EMZ38966.1"/>
    <property type="molecule type" value="Genomic_DNA"/>
</dbReference>
<sequence length="59" mass="6744">MYEVVSDLLEVFSAMFQGYCLQYFFGSFLETRIRNRRINVLAVTALYGALRLGGGIHVH</sequence>
<dbReference type="STRING" id="1235802.C823_00129"/>